<dbReference type="NCBIfam" id="NF004654">
    <property type="entry name" value="PRK06004.1"/>
    <property type="match status" value="1"/>
</dbReference>
<keyword evidence="7" id="KW-0969">Cilium</keyword>
<evidence type="ECO:0000256" key="1">
    <source>
        <dbReference type="ARBA" id="ARBA00004117"/>
    </source>
</evidence>
<comment type="subunit">
    <text evidence="6">The basal body constitutes a major portion of the flagellar organelle and consists of a number of rings mounted on a central rod.</text>
</comment>
<dbReference type="Proteomes" id="UP000292781">
    <property type="component" value="Unassembled WGS sequence"/>
</dbReference>
<keyword evidence="8" id="KW-1185">Reference proteome</keyword>
<dbReference type="InterPro" id="IPR006300">
    <property type="entry name" value="FlgB"/>
</dbReference>
<accession>A0A4Q9VSX7</accession>
<comment type="subcellular location">
    <subcellularLocation>
        <location evidence="1 6">Bacterial flagellum basal body</location>
    </subcellularLocation>
</comment>
<evidence type="ECO:0000256" key="5">
    <source>
        <dbReference type="ARBA" id="ARBA00024934"/>
    </source>
</evidence>
<evidence type="ECO:0000313" key="7">
    <source>
        <dbReference type="EMBL" id="TBW38181.1"/>
    </source>
</evidence>
<keyword evidence="7" id="KW-0282">Flagellum</keyword>
<comment type="similarity">
    <text evidence="2 6">Belongs to the flagella basal body rod proteins family.</text>
</comment>
<evidence type="ECO:0000256" key="3">
    <source>
        <dbReference type="ARBA" id="ARBA00014376"/>
    </source>
</evidence>
<dbReference type="OrthoDB" id="9788334at2"/>
<comment type="function">
    <text evidence="5 6">Structural component of flagellum, the bacterial motility apparatus. Part of the rod structure of flagellar basal body.</text>
</comment>
<name>A0A4Q9VSX7_9HYPH</name>
<proteinExistence type="inferred from homology"/>
<gene>
    <name evidence="7" type="primary">flgB</name>
    <name evidence="7" type="ORF">EYW49_09530</name>
</gene>
<evidence type="ECO:0000256" key="6">
    <source>
        <dbReference type="PIRNR" id="PIRNR002889"/>
    </source>
</evidence>
<reference evidence="7 8" key="1">
    <citation type="submission" date="2019-02" db="EMBL/GenBank/DDBJ databases">
        <title>Siculibacillus lacustris gen. nov., sp. nov., a new rosette-forming bacterium isolated from a freshwater crater lake (Lake St. Ana, Romania).</title>
        <authorList>
            <person name="Felfoldi T."/>
            <person name="Marton Z."/>
            <person name="Szabo A."/>
            <person name="Mentes A."/>
            <person name="Boka K."/>
            <person name="Marialigeti K."/>
            <person name="Mathe I."/>
            <person name="Koncz M."/>
            <person name="Schumann P."/>
            <person name="Toth E."/>
        </authorList>
    </citation>
    <scope>NUCLEOTIDE SEQUENCE [LARGE SCALE GENOMIC DNA]</scope>
    <source>
        <strain evidence="7 8">SA-279</strain>
    </source>
</reference>
<evidence type="ECO:0000313" key="8">
    <source>
        <dbReference type="Proteomes" id="UP000292781"/>
    </source>
</evidence>
<protein>
    <recommendedName>
        <fullName evidence="3 6">Flagellar basal body rod protein FlgB</fullName>
    </recommendedName>
</protein>
<keyword evidence="4 6" id="KW-0975">Bacterial flagellum</keyword>
<dbReference type="AlphaFoldDB" id="A0A4Q9VSX7"/>
<dbReference type="RefSeq" id="WP_131308824.1">
    <property type="nucleotide sequence ID" value="NZ_SJFN01000012.1"/>
</dbReference>
<organism evidence="7 8">
    <name type="scientific">Siculibacillus lacustris</name>
    <dbReference type="NCBI Taxonomy" id="1549641"/>
    <lineage>
        <taxon>Bacteria</taxon>
        <taxon>Pseudomonadati</taxon>
        <taxon>Pseudomonadota</taxon>
        <taxon>Alphaproteobacteria</taxon>
        <taxon>Hyphomicrobiales</taxon>
        <taxon>Ancalomicrobiaceae</taxon>
        <taxon>Siculibacillus</taxon>
    </lineage>
</organism>
<evidence type="ECO:0000256" key="4">
    <source>
        <dbReference type="ARBA" id="ARBA00023143"/>
    </source>
</evidence>
<comment type="caution">
    <text evidence="7">The sequence shown here is derived from an EMBL/GenBank/DDBJ whole genome shotgun (WGS) entry which is preliminary data.</text>
</comment>
<evidence type="ECO:0000256" key="2">
    <source>
        <dbReference type="ARBA" id="ARBA00009677"/>
    </source>
</evidence>
<dbReference type="GO" id="GO:0030694">
    <property type="term" value="C:bacterial-type flagellum basal body, rod"/>
    <property type="evidence" value="ECO:0007669"/>
    <property type="project" value="InterPro"/>
</dbReference>
<dbReference type="GO" id="GO:0071973">
    <property type="term" value="P:bacterial-type flagellum-dependent cell motility"/>
    <property type="evidence" value="ECO:0007669"/>
    <property type="project" value="InterPro"/>
</dbReference>
<dbReference type="PIRSF" id="PIRSF002889">
    <property type="entry name" value="Rod_FlgB"/>
    <property type="match status" value="1"/>
</dbReference>
<sequence length="138" mass="14995">MAIGDLRLMDTLKTKMQWHQARQRLLAENVANSDTPRYKARDLRQPVLAEAPNPSGVQATRVPAVQLAVTEAGHVAGRGGDKGFKSDSSSKFEVTANGNAVDLEDQMAKSAENQLDYQTAASLYQQSLALIRTALGRK</sequence>
<dbReference type="EMBL" id="SJFN01000012">
    <property type="protein sequence ID" value="TBW38181.1"/>
    <property type="molecule type" value="Genomic_DNA"/>
</dbReference>
<keyword evidence="7" id="KW-0966">Cell projection</keyword>